<sequence length="78" mass="8794">MSFENLPEAVQDARNRGDHNALSRMGKKGAEKVAQNRSRERIIEELRTAKIAEELQKKLHDANEDIVPPDGDEVNSLL</sequence>
<feature type="region of interest" description="Disordered" evidence="1">
    <location>
        <begin position="1"/>
        <end position="38"/>
    </location>
</feature>
<feature type="compositionally biased region" description="Basic and acidic residues" evidence="1">
    <location>
        <begin position="11"/>
        <end position="21"/>
    </location>
</feature>
<gene>
    <name evidence="2" type="ORF">A2609_03240</name>
</gene>
<accession>A0A1F6G3T6</accession>
<evidence type="ECO:0000256" key="1">
    <source>
        <dbReference type="SAM" id="MobiDB-lite"/>
    </source>
</evidence>
<comment type="caution">
    <text evidence="2">The sequence shown here is derived from an EMBL/GenBank/DDBJ whole genome shotgun (WGS) entry which is preliminary data.</text>
</comment>
<protein>
    <submittedName>
        <fullName evidence="2">Uncharacterized protein</fullName>
    </submittedName>
</protein>
<dbReference type="Proteomes" id="UP000176867">
    <property type="component" value="Unassembled WGS sequence"/>
</dbReference>
<dbReference type="EMBL" id="MFMU01000020">
    <property type="protein sequence ID" value="OGG92782.1"/>
    <property type="molecule type" value="Genomic_DNA"/>
</dbReference>
<dbReference type="STRING" id="1798533.A2609_03240"/>
<name>A0A1F6G3T6_9BACT</name>
<reference evidence="2 3" key="1">
    <citation type="journal article" date="2016" name="Nat. Commun.">
        <title>Thousands of microbial genomes shed light on interconnected biogeochemical processes in an aquifer system.</title>
        <authorList>
            <person name="Anantharaman K."/>
            <person name="Brown C.T."/>
            <person name="Hug L.A."/>
            <person name="Sharon I."/>
            <person name="Castelle C.J."/>
            <person name="Probst A.J."/>
            <person name="Thomas B.C."/>
            <person name="Singh A."/>
            <person name="Wilkins M.J."/>
            <person name="Karaoz U."/>
            <person name="Brodie E.L."/>
            <person name="Williams K.H."/>
            <person name="Hubbard S.S."/>
            <person name="Banfield J.F."/>
        </authorList>
    </citation>
    <scope>NUCLEOTIDE SEQUENCE [LARGE SCALE GENOMIC DNA]</scope>
</reference>
<evidence type="ECO:0000313" key="2">
    <source>
        <dbReference type="EMBL" id="OGG92782.1"/>
    </source>
</evidence>
<dbReference type="AlphaFoldDB" id="A0A1F6G3T6"/>
<evidence type="ECO:0000313" key="3">
    <source>
        <dbReference type="Proteomes" id="UP000176867"/>
    </source>
</evidence>
<organism evidence="2 3">
    <name type="scientific">Candidatus Kaiserbacteria bacterium RIFOXYD1_FULL_47_14</name>
    <dbReference type="NCBI Taxonomy" id="1798533"/>
    <lineage>
        <taxon>Bacteria</taxon>
        <taxon>Candidatus Kaiseribacteriota</taxon>
    </lineage>
</organism>
<proteinExistence type="predicted"/>